<dbReference type="GO" id="GO:0016324">
    <property type="term" value="C:apical plasma membrane"/>
    <property type="evidence" value="ECO:0007669"/>
    <property type="project" value="TreeGrafter"/>
</dbReference>
<evidence type="ECO:0000313" key="6">
    <source>
        <dbReference type="Proteomes" id="UP000276133"/>
    </source>
</evidence>
<keyword evidence="2" id="KW-1003">Cell membrane</keyword>
<evidence type="ECO:0000256" key="3">
    <source>
        <dbReference type="ARBA" id="ARBA00022737"/>
    </source>
</evidence>
<protein>
    <submittedName>
        <fullName evidence="5">Na(+) H(+) exchange regulatory cofactor NHE-RF2</fullName>
    </submittedName>
</protein>
<dbReference type="Pfam" id="PF17820">
    <property type="entry name" value="PDZ_6"/>
    <property type="match status" value="1"/>
</dbReference>
<gene>
    <name evidence="5" type="ORF">BpHYR1_039436</name>
</gene>
<dbReference type="SUPFAM" id="SSF50156">
    <property type="entry name" value="PDZ domain-like"/>
    <property type="match status" value="1"/>
</dbReference>
<keyword evidence="2" id="KW-0472">Membrane</keyword>
<feature type="non-terminal residue" evidence="5">
    <location>
        <position position="1"/>
    </location>
</feature>
<evidence type="ECO:0000256" key="2">
    <source>
        <dbReference type="ARBA" id="ARBA00022475"/>
    </source>
</evidence>
<evidence type="ECO:0000313" key="5">
    <source>
        <dbReference type="EMBL" id="RNA30260.1"/>
    </source>
</evidence>
<proteinExistence type="predicted"/>
<dbReference type="CDD" id="cd06768">
    <property type="entry name" value="PDZ_NHERF-like"/>
    <property type="match status" value="1"/>
</dbReference>
<dbReference type="PROSITE" id="PS50106">
    <property type="entry name" value="PDZ"/>
    <property type="match status" value="1"/>
</dbReference>
<dbReference type="STRING" id="10195.A0A3M7S3P1"/>
<organism evidence="5 6">
    <name type="scientific">Brachionus plicatilis</name>
    <name type="common">Marine rotifer</name>
    <name type="synonym">Brachionus muelleri</name>
    <dbReference type="NCBI Taxonomy" id="10195"/>
    <lineage>
        <taxon>Eukaryota</taxon>
        <taxon>Metazoa</taxon>
        <taxon>Spiralia</taxon>
        <taxon>Gnathifera</taxon>
        <taxon>Rotifera</taxon>
        <taxon>Eurotatoria</taxon>
        <taxon>Monogononta</taxon>
        <taxon>Pseudotrocha</taxon>
        <taxon>Ploima</taxon>
        <taxon>Brachionidae</taxon>
        <taxon>Brachionus</taxon>
    </lineage>
</organism>
<dbReference type="InterPro" id="IPR051067">
    <property type="entry name" value="NHER"/>
</dbReference>
<keyword evidence="3" id="KW-0677">Repeat</keyword>
<comment type="caution">
    <text evidence="5">The sequence shown here is derived from an EMBL/GenBank/DDBJ whole genome shotgun (WGS) entry which is preliminary data.</text>
</comment>
<feature type="domain" description="PDZ" evidence="4">
    <location>
        <begin position="52"/>
        <end position="122"/>
    </location>
</feature>
<evidence type="ECO:0000256" key="1">
    <source>
        <dbReference type="ARBA" id="ARBA00004236"/>
    </source>
</evidence>
<dbReference type="AlphaFoldDB" id="A0A3M7S3P1"/>
<dbReference type="GO" id="GO:0043495">
    <property type="term" value="F:protein-membrane adaptor activity"/>
    <property type="evidence" value="ECO:0007669"/>
    <property type="project" value="TreeGrafter"/>
</dbReference>
<dbReference type="GO" id="GO:0072659">
    <property type="term" value="P:protein localization to plasma membrane"/>
    <property type="evidence" value="ECO:0007669"/>
    <property type="project" value="TreeGrafter"/>
</dbReference>
<comment type="subcellular location">
    <subcellularLocation>
        <location evidence="1">Cell membrane</location>
    </subcellularLocation>
</comment>
<dbReference type="OrthoDB" id="10007415at2759"/>
<dbReference type="Proteomes" id="UP000276133">
    <property type="component" value="Unassembled WGS sequence"/>
</dbReference>
<dbReference type="PANTHER" id="PTHR14191">
    <property type="entry name" value="PDZ DOMAIN CONTAINING PROTEIN"/>
    <property type="match status" value="1"/>
</dbReference>
<dbReference type="SMART" id="SM00228">
    <property type="entry name" value="PDZ"/>
    <property type="match status" value="1"/>
</dbReference>
<dbReference type="InterPro" id="IPR001478">
    <property type="entry name" value="PDZ"/>
</dbReference>
<dbReference type="InterPro" id="IPR036034">
    <property type="entry name" value="PDZ_sf"/>
</dbReference>
<dbReference type="EMBL" id="REGN01002106">
    <property type="protein sequence ID" value="RNA30260.1"/>
    <property type="molecule type" value="Genomic_DNA"/>
</dbReference>
<dbReference type="PANTHER" id="PTHR14191:SF3">
    <property type="entry name" value="NA(+)_H(+) EXCHANGE REGULATORY COFACTOR-LIKE PROTEIN NRFL-1"/>
    <property type="match status" value="1"/>
</dbReference>
<evidence type="ECO:0000259" key="4">
    <source>
        <dbReference type="PROSITE" id="PS50106"/>
    </source>
</evidence>
<dbReference type="Gene3D" id="2.30.42.10">
    <property type="match status" value="1"/>
</dbReference>
<dbReference type="InterPro" id="IPR041489">
    <property type="entry name" value="PDZ_6"/>
</dbReference>
<name>A0A3M7S3P1_BRAPC</name>
<sequence>YFRKLTHSNHGDQLACAKTLDQSQSGNLDPLDDKEHLAKKQIFGQSMENSFTVRLCHIKNKDHDYGFNLASKKFDLCKYVGRVEFNSPAYAAGLRPGDRIIEINNKNVSEMRYEEVVKLLKEGSRKENRLLVNEILLLVVDKFTDEHLKKLNLNLRFDEHKLPVYFKSNQMGNFKKGDEEEEEEIAISISLNKRYSTQSSKMANSLDQSYYTLI</sequence>
<accession>A0A3M7S3P1</accession>
<reference evidence="5 6" key="1">
    <citation type="journal article" date="2018" name="Sci. Rep.">
        <title>Genomic signatures of local adaptation to the degree of environmental predictability in rotifers.</title>
        <authorList>
            <person name="Franch-Gras L."/>
            <person name="Hahn C."/>
            <person name="Garcia-Roger E.M."/>
            <person name="Carmona M.J."/>
            <person name="Serra M."/>
            <person name="Gomez A."/>
        </authorList>
    </citation>
    <scope>NUCLEOTIDE SEQUENCE [LARGE SCALE GENOMIC DNA]</scope>
    <source>
        <strain evidence="5">HYR1</strain>
    </source>
</reference>
<keyword evidence="6" id="KW-1185">Reference proteome</keyword>